<evidence type="ECO:0000313" key="3">
    <source>
        <dbReference type="WBParaSite" id="ECPE_0001017601-mRNA-1"/>
    </source>
</evidence>
<sequence length="322" mass="36062">MPRNPKSDAEKHESPQHPTSFFGVLMQRILTLLSSDIHSEIVRTESTPSVPPPGKFHIGDDFHRWARAAQDSIELVPPSDRRIVLLSLIEGEANDIVRDEGVLDAPITPETFQRLRDCLTDRLHAAEFAHQFQTRIQFPGERLTSFFRALRRLAVGAFPDNESIDRDAKVLTQILVGTRDPLVRRHFLLNPPPTVAAALDTARRLEQGEAVLSRDQLPEAPTIALVSSRRPQRPFRPRYNQGRLWYPWCQPPPPHLGRRPGIATTASGSEPTHEHVAITAPVSPPFLSVRATHLCCPRFPSLILMPGTLQLLPASTLEQRAP</sequence>
<proteinExistence type="predicted"/>
<protein>
    <submittedName>
        <fullName evidence="3">Retrotransposon gag domain-containing protein</fullName>
    </submittedName>
</protein>
<gene>
    <name evidence="1" type="ORF">ECPE_LOCUS10144</name>
</gene>
<evidence type="ECO:0000313" key="2">
    <source>
        <dbReference type="Proteomes" id="UP000272942"/>
    </source>
</evidence>
<dbReference type="WBParaSite" id="ECPE_0001017601-mRNA-1">
    <property type="protein sequence ID" value="ECPE_0001017601-mRNA-1"/>
    <property type="gene ID" value="ECPE_0001017601"/>
</dbReference>
<reference evidence="1 2" key="2">
    <citation type="submission" date="2018-11" db="EMBL/GenBank/DDBJ databases">
        <authorList>
            <consortium name="Pathogen Informatics"/>
        </authorList>
    </citation>
    <scope>NUCLEOTIDE SEQUENCE [LARGE SCALE GENOMIC DNA]</scope>
    <source>
        <strain evidence="1 2">Egypt</strain>
    </source>
</reference>
<accession>A0A183AT59</accession>
<dbReference type="EMBL" id="UZAN01048580">
    <property type="protein sequence ID" value="VDP86549.1"/>
    <property type="molecule type" value="Genomic_DNA"/>
</dbReference>
<reference evidence="3" key="1">
    <citation type="submission" date="2016-06" db="UniProtKB">
        <authorList>
            <consortium name="WormBaseParasite"/>
        </authorList>
    </citation>
    <scope>IDENTIFICATION</scope>
</reference>
<name>A0A183AT59_9TREM</name>
<dbReference type="AlphaFoldDB" id="A0A183AT59"/>
<keyword evidence="2" id="KW-1185">Reference proteome</keyword>
<organism evidence="3">
    <name type="scientific">Echinostoma caproni</name>
    <dbReference type="NCBI Taxonomy" id="27848"/>
    <lineage>
        <taxon>Eukaryota</taxon>
        <taxon>Metazoa</taxon>
        <taxon>Spiralia</taxon>
        <taxon>Lophotrochozoa</taxon>
        <taxon>Platyhelminthes</taxon>
        <taxon>Trematoda</taxon>
        <taxon>Digenea</taxon>
        <taxon>Plagiorchiida</taxon>
        <taxon>Echinostomata</taxon>
        <taxon>Echinostomatoidea</taxon>
        <taxon>Echinostomatidae</taxon>
        <taxon>Echinostoma</taxon>
    </lineage>
</organism>
<dbReference type="Proteomes" id="UP000272942">
    <property type="component" value="Unassembled WGS sequence"/>
</dbReference>
<evidence type="ECO:0000313" key="1">
    <source>
        <dbReference type="EMBL" id="VDP86549.1"/>
    </source>
</evidence>
<dbReference type="OrthoDB" id="6280013at2759"/>